<name>A0ABV6V079_9ACTN</name>
<evidence type="ECO:0000313" key="1">
    <source>
        <dbReference type="EMBL" id="MFC1407129.1"/>
    </source>
</evidence>
<organism evidence="1 2">
    <name type="scientific">Streptacidiphilus cavernicola</name>
    <dbReference type="NCBI Taxonomy" id="3342716"/>
    <lineage>
        <taxon>Bacteria</taxon>
        <taxon>Bacillati</taxon>
        <taxon>Actinomycetota</taxon>
        <taxon>Actinomycetes</taxon>
        <taxon>Kitasatosporales</taxon>
        <taxon>Streptomycetaceae</taxon>
        <taxon>Streptacidiphilus</taxon>
    </lineage>
</organism>
<protein>
    <submittedName>
        <fullName evidence="1">Uncharacterized protein</fullName>
    </submittedName>
</protein>
<accession>A0ABV6V079</accession>
<dbReference type="EMBL" id="JBHEZZ010000039">
    <property type="protein sequence ID" value="MFC1407129.1"/>
    <property type="molecule type" value="Genomic_DNA"/>
</dbReference>
<proteinExistence type="predicted"/>
<dbReference type="Proteomes" id="UP001592528">
    <property type="component" value="Unassembled WGS sequence"/>
</dbReference>
<gene>
    <name evidence="1" type="ORF">ACEZDJ_38185</name>
</gene>
<reference evidence="1 2" key="1">
    <citation type="submission" date="2024-09" db="EMBL/GenBank/DDBJ databases">
        <authorList>
            <person name="Lee S.D."/>
        </authorList>
    </citation>
    <scope>NUCLEOTIDE SEQUENCE [LARGE SCALE GENOMIC DNA]</scope>
    <source>
        <strain evidence="1 2">N1-5</strain>
    </source>
</reference>
<keyword evidence="2" id="KW-1185">Reference proteome</keyword>
<comment type="caution">
    <text evidence="1">The sequence shown here is derived from an EMBL/GenBank/DDBJ whole genome shotgun (WGS) entry which is preliminary data.</text>
</comment>
<evidence type="ECO:0000313" key="2">
    <source>
        <dbReference type="Proteomes" id="UP001592528"/>
    </source>
</evidence>
<sequence>MESIWHEPGEDFSGEQVERGRRLLSRDDMLTSEGLHTRLEVGDLLLEICPPAEGKDETGRGNKILKFASAIGLASGTAREYRAVAELCTQEIRRRVADSGVAVSYTVLREAALGHSMTEDGKAEIGAEQRFEILFSLITEPDRKRITAAEYRASIGARPVPNTVATTSPAKIAEQLQRADVRAEVLSMVLDSQFLAEAFDADPTTESRLRDCMAELRRGGEEDGDRKSRLELPHDDRIRLQVRQRVQWLRKLVSMGPAQIVNVADEETIEELISAHAEASAWVEQITQYRARGKAMA</sequence>
<dbReference type="RefSeq" id="WP_157624146.1">
    <property type="nucleotide sequence ID" value="NZ_JBHEZZ010000039.1"/>
</dbReference>